<dbReference type="OrthoDB" id="8770295at2"/>
<proteinExistence type="inferred from homology"/>
<dbReference type="HOGENOM" id="CLU_079334_0_0_5"/>
<dbReference type="SUPFAM" id="SSF51735">
    <property type="entry name" value="NAD(P)-binding Rossmann-fold domains"/>
    <property type="match status" value="1"/>
</dbReference>
<evidence type="ECO:0000313" key="5">
    <source>
        <dbReference type="EMBL" id="CDN49690.1"/>
    </source>
</evidence>
<dbReference type="eggNOG" id="COG0451">
    <property type="taxonomic scope" value="Bacteria"/>
</dbReference>
<dbReference type="EMBL" id="HG938353">
    <property type="protein sequence ID" value="CDN49690.1"/>
    <property type="molecule type" value="Genomic_DNA"/>
</dbReference>
<dbReference type="RefSeq" id="WP_038590505.1">
    <property type="nucleotide sequence ID" value="NZ_HG938353.1"/>
</dbReference>
<comment type="similarity">
    <text evidence="2">Belongs to the NAD(P)-dependent epimerase/dehydratase family.</text>
</comment>
<keyword evidence="6" id="KW-1185">Reference proteome</keyword>
<protein>
    <submittedName>
        <fullName evidence="5">NAD dependent epimerase/dehydratase family protein</fullName>
    </submittedName>
</protein>
<dbReference type="Pfam" id="PF01370">
    <property type="entry name" value="Epimerase"/>
    <property type="match status" value="1"/>
</dbReference>
<name>A0A068SX60_NEOGA</name>
<evidence type="ECO:0000313" key="6">
    <source>
        <dbReference type="Proteomes" id="UP000028181"/>
    </source>
</evidence>
<dbReference type="PATRIC" id="fig|1028800.3.peg.3583"/>
<dbReference type="GeneID" id="24257227"/>
<evidence type="ECO:0000259" key="4">
    <source>
        <dbReference type="Pfam" id="PF01370"/>
    </source>
</evidence>
<reference evidence="6" key="1">
    <citation type="journal article" date="2014" name="BMC Genomics">
        <title>Genome sequencing of two Neorhizobium galegae strains reveals a noeT gene responsible for the unusual acetylation of the nodulation factors.</title>
        <authorList>
            <person name="Osterman J."/>
            <person name="Marsh J."/>
            <person name="Laine P.K."/>
            <person name="Zeng Z."/>
            <person name="Alatalo E."/>
            <person name="Sullivan J.T."/>
            <person name="Young J.P."/>
            <person name="Thomas-Oates J."/>
            <person name="Paulin L."/>
            <person name="Lindstrom K."/>
        </authorList>
    </citation>
    <scope>NUCLEOTIDE SEQUENCE [LARGE SCALE GENOMIC DNA]</scope>
    <source>
        <strain evidence="6">HAMBI 540</strain>
    </source>
</reference>
<dbReference type="Proteomes" id="UP000028181">
    <property type="component" value="Chromosome I"/>
</dbReference>
<dbReference type="InterPro" id="IPR001509">
    <property type="entry name" value="Epimerase_deHydtase"/>
</dbReference>
<dbReference type="InterPro" id="IPR036291">
    <property type="entry name" value="NAD(P)-bd_dom_sf"/>
</dbReference>
<dbReference type="PANTHER" id="PTHR43000">
    <property type="entry name" value="DTDP-D-GLUCOSE 4,6-DEHYDRATASE-RELATED"/>
    <property type="match status" value="1"/>
</dbReference>
<evidence type="ECO:0000256" key="3">
    <source>
        <dbReference type="SAM" id="MobiDB-lite"/>
    </source>
</evidence>
<accession>A0A068SX60</accession>
<feature type="region of interest" description="Disordered" evidence="3">
    <location>
        <begin position="235"/>
        <end position="271"/>
    </location>
</feature>
<comment type="pathway">
    <text evidence="1">Bacterial outer membrane biogenesis; LPS O-antigen biosynthesis.</text>
</comment>
<dbReference type="KEGG" id="ngg:RG540_CH35260"/>
<sequence length="271" mass="30014">MKRLLITGAAGNMGKAMRQRLGHLAETIRISDIAPLDDAAANEEPFACDLADSDAVLRMVEGCDGILHFGGVPSENTFASILDSNIRGLHNLYEAARKHSKPRILFASSNHTVGFYRQDQFIGVDQPTRPDGLYGASKCFGEGLAQMYFHKFGQETAIVRIGACWPRPTTVRMLSIWLSFDDMASLAERVFKAPYLGCPTIWGVSDNQPKWWDNSASAYLGWVPKDSSEIYRSELERNPGIPDRGSSQAKWQGGGFVDDPIYTEPPRALNR</sequence>
<organism evidence="5 6">
    <name type="scientific">Neorhizobium galegae bv. orientalis str. HAMBI 540</name>
    <dbReference type="NCBI Taxonomy" id="1028800"/>
    <lineage>
        <taxon>Bacteria</taxon>
        <taxon>Pseudomonadati</taxon>
        <taxon>Pseudomonadota</taxon>
        <taxon>Alphaproteobacteria</taxon>
        <taxon>Hyphomicrobiales</taxon>
        <taxon>Rhizobiaceae</taxon>
        <taxon>Rhizobium/Agrobacterium group</taxon>
        <taxon>Neorhizobium</taxon>
    </lineage>
</organism>
<dbReference type="Gene3D" id="3.40.50.720">
    <property type="entry name" value="NAD(P)-binding Rossmann-like Domain"/>
    <property type="match status" value="1"/>
</dbReference>
<dbReference type="AlphaFoldDB" id="A0A068SX60"/>
<feature type="domain" description="NAD-dependent epimerase/dehydratase" evidence="4">
    <location>
        <begin position="5"/>
        <end position="161"/>
    </location>
</feature>
<gene>
    <name evidence="5" type="ORF">RG540_CH35260</name>
</gene>
<evidence type="ECO:0000256" key="1">
    <source>
        <dbReference type="ARBA" id="ARBA00005125"/>
    </source>
</evidence>
<evidence type="ECO:0000256" key="2">
    <source>
        <dbReference type="ARBA" id="ARBA00007637"/>
    </source>
</evidence>